<feature type="non-terminal residue" evidence="2">
    <location>
        <position position="1"/>
    </location>
</feature>
<gene>
    <name evidence="2" type="ORF">QR685DRAFT_443356</name>
</gene>
<accession>A0ABR3D9B4</accession>
<name>A0ABR3D9B4_NEUIN</name>
<dbReference type="EMBL" id="JAVLET010000005">
    <property type="protein sequence ID" value="KAL0469291.1"/>
    <property type="molecule type" value="Genomic_DNA"/>
</dbReference>
<protein>
    <submittedName>
        <fullName evidence="2">Uncharacterized protein</fullName>
    </submittedName>
</protein>
<sequence>PISNLTTGEPVGASLPGTTAGNPGPGVNSIISIKNNNRYKVTAVKLRINKKLTEFIPTVTKNTTTAELREIINKLSIKVLSNYIVYNDPLLPKIKFNLPPKFNSTKKEDLQRFFT</sequence>
<evidence type="ECO:0000313" key="3">
    <source>
        <dbReference type="Proteomes" id="UP001451303"/>
    </source>
</evidence>
<reference evidence="2 3" key="1">
    <citation type="submission" date="2023-09" db="EMBL/GenBank/DDBJ databases">
        <title>Multi-omics analysis of a traditional fermented food reveals byproduct-associated fungal strains for waste-to-food upcycling.</title>
        <authorList>
            <consortium name="Lawrence Berkeley National Laboratory"/>
            <person name="Rekdal V.M."/>
            <person name="Villalobos-Escobedo J.M."/>
            <person name="Rodriguez-Valeron N."/>
            <person name="Garcia M.O."/>
            <person name="Vasquez D.P."/>
            <person name="Damayanti I."/>
            <person name="Sorensen P.M."/>
            <person name="Baidoo E.E."/>
            <person name="De Carvalho A.C."/>
            <person name="Riley R."/>
            <person name="Lipzen A."/>
            <person name="He G."/>
            <person name="Yan M."/>
            <person name="Haridas S."/>
            <person name="Daum C."/>
            <person name="Yoshinaga Y."/>
            <person name="Ng V."/>
            <person name="Grigoriev I.V."/>
            <person name="Munk R."/>
            <person name="Nuraida L."/>
            <person name="Wijaya C.H."/>
            <person name="Morales P.-C."/>
            <person name="Keasling J.D."/>
        </authorList>
    </citation>
    <scope>NUCLEOTIDE SEQUENCE [LARGE SCALE GENOMIC DNA]</scope>
    <source>
        <strain evidence="2 3">FGSC 2613</strain>
    </source>
</reference>
<evidence type="ECO:0000256" key="1">
    <source>
        <dbReference type="SAM" id="MobiDB-lite"/>
    </source>
</evidence>
<proteinExistence type="predicted"/>
<feature type="region of interest" description="Disordered" evidence="1">
    <location>
        <begin position="1"/>
        <end position="26"/>
    </location>
</feature>
<evidence type="ECO:0000313" key="2">
    <source>
        <dbReference type="EMBL" id="KAL0469291.1"/>
    </source>
</evidence>
<dbReference type="Proteomes" id="UP001451303">
    <property type="component" value="Unassembled WGS sequence"/>
</dbReference>
<comment type="caution">
    <text evidence="2">The sequence shown here is derived from an EMBL/GenBank/DDBJ whole genome shotgun (WGS) entry which is preliminary data.</text>
</comment>
<organism evidence="2 3">
    <name type="scientific">Neurospora intermedia</name>
    <dbReference type="NCBI Taxonomy" id="5142"/>
    <lineage>
        <taxon>Eukaryota</taxon>
        <taxon>Fungi</taxon>
        <taxon>Dikarya</taxon>
        <taxon>Ascomycota</taxon>
        <taxon>Pezizomycotina</taxon>
        <taxon>Sordariomycetes</taxon>
        <taxon>Sordariomycetidae</taxon>
        <taxon>Sordariales</taxon>
        <taxon>Sordariaceae</taxon>
        <taxon>Neurospora</taxon>
    </lineage>
</organism>
<keyword evidence="3" id="KW-1185">Reference proteome</keyword>